<sequence length="640" mass="73560">MQFKHPELLWALFLLLIPIFIHLFQLRRFQKTPFTNVKLLKKVVVESRRSQTLKKWLLLLTRLSLLAALVIAFAQPFFASKVALKEKETIIYLDNSFSMQLKNNGASLLQNAVQQLLKVLPKNERITIFTNDRTFRNVLLQDFQNQLLEINFTDEQLTLNQIQFKGETLFSENSDTDKNLVIVSDFQRSLQFNGSDSLSTVKKHLVQLSGDSKNNVSVDSAYIKTNDENHLDLNVLLSAKEELESIPVSLYNDTILTAKSSAKFDENLSGSIQFTITNFEEFKGKIQITDNALDYDNQLYFSIGERQKIKVLAVSDADDSFLKRLFSDDEFELTAVSINQLNYSDISRQNFIIFNELTSIPSPLVSSIKEFTNDGGHLLVIPPIEIDLQSYQVLTSQFYGTAFGEKNASEKNITQINFAHPLYQNVFDKKVDNFQYPKTSSQYTLKSAAPSILRFQDRTPFLIGDNNFYAFSAPLSSENSNFKNSPLIVPTFYNMAINSLKSPELYNQLRKDVFVDVPISLEQDGILKVVKGEIEYIPQQQSMAQKVHMVFNDELNEDGIYSIDYQNKSLGLLSFNYDRKESMLEYLHPEELESTSLDTSITSLFETFEKDNRVTELWKWFVILALLFLMVEILIQKFLK</sequence>
<evidence type="ECO:0000313" key="4">
    <source>
        <dbReference type="Proteomes" id="UP000276309"/>
    </source>
</evidence>
<keyword evidence="1" id="KW-1133">Transmembrane helix</keyword>
<gene>
    <name evidence="3" type="ORF">D1013_13135</name>
</gene>
<dbReference type="InterPro" id="IPR029062">
    <property type="entry name" value="Class_I_gatase-like"/>
</dbReference>
<dbReference type="PANTHER" id="PTHR37464">
    <property type="entry name" value="BLL2463 PROTEIN"/>
    <property type="match status" value="1"/>
</dbReference>
<dbReference type="KEGG" id="emar:D1013_13135"/>
<feature type="domain" description="Aerotolerance regulator N-terminal" evidence="2">
    <location>
        <begin position="1"/>
        <end position="76"/>
    </location>
</feature>
<name>A0A3G2L7L7_9FLAO</name>
<protein>
    <recommendedName>
        <fullName evidence="2">Aerotolerance regulator N-terminal domain-containing protein</fullName>
    </recommendedName>
</protein>
<accession>A0A3G2L7L7</accession>
<dbReference type="EMBL" id="CP032050">
    <property type="protein sequence ID" value="AYN68252.1"/>
    <property type="molecule type" value="Genomic_DNA"/>
</dbReference>
<proteinExistence type="predicted"/>
<dbReference type="NCBIfam" id="TIGR02226">
    <property type="entry name" value="two_anch"/>
    <property type="match status" value="1"/>
</dbReference>
<evidence type="ECO:0000259" key="2">
    <source>
        <dbReference type="Pfam" id="PF07584"/>
    </source>
</evidence>
<dbReference type="InterPro" id="IPR011933">
    <property type="entry name" value="Double_TM_dom"/>
</dbReference>
<dbReference type="Pfam" id="PF07584">
    <property type="entry name" value="BatA"/>
    <property type="match status" value="1"/>
</dbReference>
<evidence type="ECO:0000313" key="3">
    <source>
        <dbReference type="EMBL" id="AYN68252.1"/>
    </source>
</evidence>
<dbReference type="RefSeq" id="WP_121849267.1">
    <property type="nucleotide sequence ID" value="NZ_CP032050.1"/>
</dbReference>
<dbReference type="Proteomes" id="UP000276309">
    <property type="component" value="Chromosome"/>
</dbReference>
<feature type="transmembrane region" description="Helical" evidence="1">
    <location>
        <begin position="56"/>
        <end position="78"/>
    </location>
</feature>
<keyword evidence="4" id="KW-1185">Reference proteome</keyword>
<dbReference type="SUPFAM" id="SSF52317">
    <property type="entry name" value="Class I glutamine amidotransferase-like"/>
    <property type="match status" value="1"/>
</dbReference>
<organism evidence="3 4">
    <name type="scientific">Euzebyella marina</name>
    <dbReference type="NCBI Taxonomy" id="1761453"/>
    <lineage>
        <taxon>Bacteria</taxon>
        <taxon>Pseudomonadati</taxon>
        <taxon>Bacteroidota</taxon>
        <taxon>Flavobacteriia</taxon>
        <taxon>Flavobacteriales</taxon>
        <taxon>Flavobacteriaceae</taxon>
        <taxon>Euzebyella</taxon>
    </lineage>
</organism>
<dbReference type="OrthoDB" id="9810200at2"/>
<reference evidence="3 4" key="1">
    <citation type="submission" date="2018-08" db="EMBL/GenBank/DDBJ databases">
        <title>The reduced genetic potential of extracellular carbohydrate catabolism in Euzebyella marina RN62, a Flavobacteriia bacterium isolated from the hadal water.</title>
        <authorList>
            <person name="Xue C."/>
        </authorList>
    </citation>
    <scope>NUCLEOTIDE SEQUENCE [LARGE SCALE GENOMIC DNA]</scope>
    <source>
        <strain evidence="3 4">RN62</strain>
    </source>
</reference>
<feature type="transmembrane region" description="Helical" evidence="1">
    <location>
        <begin position="6"/>
        <end position="24"/>
    </location>
</feature>
<feature type="transmembrane region" description="Helical" evidence="1">
    <location>
        <begin position="617"/>
        <end position="635"/>
    </location>
</feature>
<keyword evidence="1" id="KW-0812">Transmembrane</keyword>
<dbReference type="AlphaFoldDB" id="A0A3G2L7L7"/>
<keyword evidence="1" id="KW-0472">Membrane</keyword>
<dbReference type="InterPro" id="IPR024163">
    <property type="entry name" value="Aerotolerance_reg_N"/>
</dbReference>
<evidence type="ECO:0000256" key="1">
    <source>
        <dbReference type="SAM" id="Phobius"/>
    </source>
</evidence>
<dbReference type="PANTHER" id="PTHR37464:SF1">
    <property type="entry name" value="BLL2463 PROTEIN"/>
    <property type="match status" value="1"/>
</dbReference>